<protein>
    <recommendedName>
        <fullName evidence="7">Ribosomal RNA small subunit methyltransferase A</fullName>
        <ecNumber evidence="7">2.1.1.182</ecNumber>
    </recommendedName>
    <alternativeName>
        <fullName evidence="7">16S rRNA (adenine(1518)-N(6)/adenine(1519)-N(6))-dimethyltransferase</fullName>
    </alternativeName>
    <alternativeName>
        <fullName evidence="7">16S rRNA dimethyladenosine transferase</fullName>
    </alternativeName>
    <alternativeName>
        <fullName evidence="7">16S rRNA dimethylase</fullName>
    </alternativeName>
    <alternativeName>
        <fullName evidence="7">S-adenosylmethionine-6-N', N'-adenosyl(rRNA) dimethyltransferase</fullName>
    </alternativeName>
</protein>
<dbReference type="KEGG" id="lar:lam_296"/>
<keyword evidence="2 7" id="KW-0698">rRNA processing</keyword>
<comment type="caution">
    <text evidence="7 8">Lacks conserved residue(s) required for the propagation of feature annotation.</text>
</comment>
<keyword evidence="5 7" id="KW-0949">S-adenosyl-L-methionine</keyword>
<evidence type="ECO:0000313" key="10">
    <source>
        <dbReference type="EMBL" id="AHA27667.1"/>
    </source>
</evidence>
<evidence type="ECO:0000256" key="1">
    <source>
        <dbReference type="ARBA" id="ARBA00022490"/>
    </source>
</evidence>
<dbReference type="SMART" id="SM00650">
    <property type="entry name" value="rADc"/>
    <property type="match status" value="1"/>
</dbReference>
<dbReference type="EMBL" id="CP006604">
    <property type="protein sequence ID" value="AHA27667.1"/>
    <property type="molecule type" value="Genomic_DNA"/>
</dbReference>
<dbReference type="GO" id="GO:0003723">
    <property type="term" value="F:RNA binding"/>
    <property type="evidence" value="ECO:0007669"/>
    <property type="project" value="UniProtKB-UniRule"/>
</dbReference>
<dbReference type="InterPro" id="IPR023165">
    <property type="entry name" value="rRNA_Ade_diMease-like_C"/>
</dbReference>
<keyword evidence="11" id="KW-1185">Reference proteome</keyword>
<dbReference type="InterPro" id="IPR020598">
    <property type="entry name" value="rRNA_Ade_methylase_Trfase_N"/>
</dbReference>
<dbReference type="FunFam" id="1.10.8.100:FF:000001">
    <property type="entry name" value="Ribosomal RNA small subunit methyltransferase A"/>
    <property type="match status" value="1"/>
</dbReference>
<comment type="similarity">
    <text evidence="7">Belongs to the class I-like SAM-binding methyltransferase superfamily. rRNA adenine N(6)-methyltransferase family. RsmA subfamily.</text>
</comment>
<gene>
    <name evidence="7" type="primary">rsmA</name>
    <name evidence="7" type="synonym">ksgA</name>
    <name evidence="10" type="ORF">lam_296</name>
</gene>
<sequence>MIMIIKNKRIPLKNTIASHNIIPHRRMGQNFLIDFNILKKIAESTGTLCGVNVIEIGPGPGNLTQIILELGAKKVIVIEKDRQFLPPLEQIASKYQNKLEIIHGNALQIDLQQFANMEAPIRIIANLPYNIGTRLLFNWITSHIWPPFWESMTLMFQKEVGKRIISKQNDHNYGRLSVLTNWRTKSRIMFDIPPQAFFPAPKITSSLVHFIPNQTPIHCNLEYLKKVTQEAFSKRRKTLRQSLKVLGGENLLLKAGIEPTLRAENLSVEEFCQITNIYSKNIDLETKK</sequence>
<evidence type="ECO:0000256" key="3">
    <source>
        <dbReference type="ARBA" id="ARBA00022603"/>
    </source>
</evidence>
<dbReference type="EC" id="2.1.1.182" evidence="7"/>
<organism evidence="10 11">
    <name type="scientific">Candidatus Liberibacter americanus str. Sao Paulo</name>
    <dbReference type="NCBI Taxonomy" id="1261131"/>
    <lineage>
        <taxon>Bacteria</taxon>
        <taxon>Pseudomonadati</taxon>
        <taxon>Pseudomonadota</taxon>
        <taxon>Alphaproteobacteria</taxon>
        <taxon>Hyphomicrobiales</taxon>
        <taxon>Rhizobiaceae</taxon>
        <taxon>Liberibacter</taxon>
    </lineage>
</organism>
<reference evidence="10 11" key="1">
    <citation type="journal article" date="2014" name="Mol. Plant Microbe Interact.">
        <title>The complete genome sequence of Candidatus Liberibacter americanus, associated with citrus Huanglongbing.</title>
        <authorList>
            <person name="Wulff N.A."/>
            <person name="Zhang S."/>
            <person name="Setubal J.C."/>
            <person name="Almeida N.F."/>
            <person name="Martins E.C."/>
            <person name="Harakava R."/>
            <person name="Kumar D."/>
            <person name="Rangel L.T."/>
            <person name="Foissac X."/>
            <person name="Bove J."/>
            <person name="Gabriel D.W."/>
        </authorList>
    </citation>
    <scope>NUCLEOTIDE SEQUENCE [LARGE SCALE GENOMIC DNA]</scope>
    <source>
        <strain evidence="10 11">Sao Paulo</strain>
    </source>
</reference>
<dbReference type="Proteomes" id="UP000017862">
    <property type="component" value="Chromosome"/>
</dbReference>
<dbReference type="SUPFAM" id="SSF53335">
    <property type="entry name" value="S-adenosyl-L-methionine-dependent methyltransferases"/>
    <property type="match status" value="1"/>
</dbReference>
<dbReference type="InterPro" id="IPR001737">
    <property type="entry name" value="KsgA/Erm"/>
</dbReference>
<comment type="catalytic activity">
    <reaction evidence="7">
        <text>adenosine(1518)/adenosine(1519) in 16S rRNA + 4 S-adenosyl-L-methionine = N(6)-dimethyladenosine(1518)/N(6)-dimethyladenosine(1519) in 16S rRNA + 4 S-adenosyl-L-homocysteine + 4 H(+)</text>
        <dbReference type="Rhea" id="RHEA:19609"/>
        <dbReference type="Rhea" id="RHEA-COMP:10232"/>
        <dbReference type="Rhea" id="RHEA-COMP:10233"/>
        <dbReference type="ChEBI" id="CHEBI:15378"/>
        <dbReference type="ChEBI" id="CHEBI:57856"/>
        <dbReference type="ChEBI" id="CHEBI:59789"/>
        <dbReference type="ChEBI" id="CHEBI:74411"/>
        <dbReference type="ChEBI" id="CHEBI:74493"/>
        <dbReference type="EC" id="2.1.1.182"/>
    </reaction>
</comment>
<dbReference type="GO" id="GO:0005829">
    <property type="term" value="C:cytosol"/>
    <property type="evidence" value="ECO:0007669"/>
    <property type="project" value="TreeGrafter"/>
</dbReference>
<dbReference type="CDD" id="cd02440">
    <property type="entry name" value="AdoMet_MTases"/>
    <property type="match status" value="1"/>
</dbReference>
<evidence type="ECO:0000256" key="7">
    <source>
        <dbReference type="HAMAP-Rule" id="MF_00607"/>
    </source>
</evidence>
<feature type="binding site" evidence="7 8">
    <location>
        <position position="126"/>
    </location>
    <ligand>
        <name>S-adenosyl-L-methionine</name>
        <dbReference type="ChEBI" id="CHEBI:59789"/>
    </ligand>
</feature>
<dbReference type="NCBIfam" id="TIGR00755">
    <property type="entry name" value="ksgA"/>
    <property type="match status" value="1"/>
</dbReference>
<evidence type="ECO:0000256" key="8">
    <source>
        <dbReference type="PROSITE-ProRule" id="PRU01026"/>
    </source>
</evidence>
<feature type="binding site" evidence="7 8">
    <location>
        <position position="32"/>
    </location>
    <ligand>
        <name>S-adenosyl-L-methionine</name>
        <dbReference type="ChEBI" id="CHEBI:59789"/>
    </ligand>
</feature>
<evidence type="ECO:0000256" key="6">
    <source>
        <dbReference type="ARBA" id="ARBA00022884"/>
    </source>
</evidence>
<evidence type="ECO:0000256" key="4">
    <source>
        <dbReference type="ARBA" id="ARBA00022679"/>
    </source>
</evidence>
<keyword evidence="6 7" id="KW-0694">RNA-binding</keyword>
<dbReference type="InterPro" id="IPR029063">
    <property type="entry name" value="SAM-dependent_MTases_sf"/>
</dbReference>
<dbReference type="InterPro" id="IPR011530">
    <property type="entry name" value="rRNA_adenine_dimethylase"/>
</dbReference>
<dbReference type="Pfam" id="PF00398">
    <property type="entry name" value="RrnaAD"/>
    <property type="match status" value="1"/>
</dbReference>
<dbReference type="HOGENOM" id="CLU_041220_0_1_5"/>
<dbReference type="AlphaFoldDB" id="U6B7D5"/>
<dbReference type="PANTHER" id="PTHR11727">
    <property type="entry name" value="DIMETHYLADENOSINE TRANSFERASE"/>
    <property type="match status" value="1"/>
</dbReference>
<dbReference type="PROSITE" id="PS51689">
    <property type="entry name" value="SAM_RNA_A_N6_MT"/>
    <property type="match status" value="1"/>
</dbReference>
<comment type="function">
    <text evidence="7">Specifically dimethylates two adjacent adenosines (A1518 and A1519) in the loop of a conserved hairpin near the 3'-end of 16S rRNA in the 30S particle. May play a critical role in biogenesis of 30S subunits.</text>
</comment>
<dbReference type="eggNOG" id="COG0030">
    <property type="taxonomic scope" value="Bacteria"/>
</dbReference>
<evidence type="ECO:0000256" key="2">
    <source>
        <dbReference type="ARBA" id="ARBA00022552"/>
    </source>
</evidence>
<evidence type="ECO:0000259" key="9">
    <source>
        <dbReference type="SMART" id="SM00650"/>
    </source>
</evidence>
<dbReference type="InterPro" id="IPR020596">
    <property type="entry name" value="rRNA_Ade_Mease_Trfase_CS"/>
</dbReference>
<dbReference type="Gene3D" id="1.10.8.100">
    <property type="entry name" value="Ribosomal RNA adenine dimethylase-like, domain 2"/>
    <property type="match status" value="1"/>
</dbReference>
<dbReference type="PROSITE" id="PS01131">
    <property type="entry name" value="RRNA_A_DIMETH"/>
    <property type="match status" value="1"/>
</dbReference>
<keyword evidence="3 7" id="KW-0489">Methyltransferase</keyword>
<comment type="subcellular location">
    <subcellularLocation>
        <location evidence="7">Cytoplasm</location>
    </subcellularLocation>
</comment>
<dbReference type="PANTHER" id="PTHR11727:SF7">
    <property type="entry name" value="DIMETHYLADENOSINE TRANSFERASE-RELATED"/>
    <property type="match status" value="1"/>
</dbReference>
<proteinExistence type="inferred from homology"/>
<feature type="binding site" evidence="7 8">
    <location>
        <position position="79"/>
    </location>
    <ligand>
        <name>S-adenosyl-L-methionine</name>
        <dbReference type="ChEBI" id="CHEBI:59789"/>
    </ligand>
</feature>
<keyword evidence="4 7" id="KW-0808">Transferase</keyword>
<feature type="binding site" evidence="7 8">
    <location>
        <position position="57"/>
    </location>
    <ligand>
        <name>S-adenosyl-L-methionine</name>
        <dbReference type="ChEBI" id="CHEBI:59789"/>
    </ligand>
</feature>
<feature type="domain" description="Ribosomal RNA adenine methylase transferase N-terminal" evidence="9">
    <location>
        <begin position="37"/>
        <end position="214"/>
    </location>
</feature>
<keyword evidence="1 7" id="KW-0963">Cytoplasm</keyword>
<evidence type="ECO:0000256" key="5">
    <source>
        <dbReference type="ARBA" id="ARBA00022691"/>
    </source>
</evidence>
<dbReference type="GO" id="GO:0052908">
    <property type="term" value="F:16S rRNA (adenine(1518)-N(6)/adenine(1519)-N(6))-dimethyltransferase activity"/>
    <property type="evidence" value="ECO:0007669"/>
    <property type="project" value="UniProtKB-EC"/>
</dbReference>
<dbReference type="HAMAP" id="MF_00607">
    <property type="entry name" value="16SrRNA_methyltr_A"/>
    <property type="match status" value="1"/>
</dbReference>
<feature type="binding site" evidence="7 8">
    <location>
        <position position="30"/>
    </location>
    <ligand>
        <name>S-adenosyl-L-methionine</name>
        <dbReference type="ChEBI" id="CHEBI:59789"/>
    </ligand>
</feature>
<evidence type="ECO:0000313" key="11">
    <source>
        <dbReference type="Proteomes" id="UP000017862"/>
    </source>
</evidence>
<accession>U6B7D5</accession>
<dbReference type="STRING" id="1261131.lam_296"/>
<dbReference type="PATRIC" id="fig|1261131.3.peg.284"/>
<dbReference type="Gene3D" id="3.40.50.150">
    <property type="entry name" value="Vaccinia Virus protein VP39"/>
    <property type="match status" value="1"/>
</dbReference>
<name>U6B7D5_9HYPH</name>